<dbReference type="KEGG" id="ssyi:EKG83_12110"/>
<name>A0A5Q0GVI5_SACSY</name>
<evidence type="ECO:0000313" key="7">
    <source>
        <dbReference type="EMBL" id="QFZ18126.1"/>
    </source>
</evidence>
<keyword evidence="8" id="KW-1185">Reference proteome</keyword>
<gene>
    <name evidence="7" type="ORF">EKG83_12110</name>
</gene>
<dbReference type="PANTHER" id="PTHR30055">
    <property type="entry name" value="HTH-TYPE TRANSCRIPTIONAL REGULATOR RUTR"/>
    <property type="match status" value="1"/>
</dbReference>
<dbReference type="GO" id="GO:0003700">
    <property type="term" value="F:DNA-binding transcription factor activity"/>
    <property type="evidence" value="ECO:0007669"/>
    <property type="project" value="TreeGrafter"/>
</dbReference>
<dbReference type="Pfam" id="PF00440">
    <property type="entry name" value="TetR_N"/>
    <property type="match status" value="1"/>
</dbReference>
<keyword evidence="3" id="KW-0804">Transcription</keyword>
<dbReference type="InterPro" id="IPR036271">
    <property type="entry name" value="Tet_transcr_reg_TetR-rel_C_sf"/>
</dbReference>
<dbReference type="PROSITE" id="PS01081">
    <property type="entry name" value="HTH_TETR_1"/>
    <property type="match status" value="1"/>
</dbReference>
<dbReference type="PROSITE" id="PS50977">
    <property type="entry name" value="HTH_TETR_2"/>
    <property type="match status" value="1"/>
</dbReference>
<feature type="domain" description="HTH tetR-type" evidence="6">
    <location>
        <begin position="107"/>
        <end position="167"/>
    </location>
</feature>
<proteinExistence type="predicted"/>
<evidence type="ECO:0000256" key="1">
    <source>
        <dbReference type="ARBA" id="ARBA00023015"/>
    </source>
</evidence>
<dbReference type="Gene3D" id="1.10.357.10">
    <property type="entry name" value="Tetracycline Repressor, domain 2"/>
    <property type="match status" value="1"/>
</dbReference>
<keyword evidence="1" id="KW-0805">Transcription regulation</keyword>
<feature type="region of interest" description="Disordered" evidence="5">
    <location>
        <begin position="1"/>
        <end position="105"/>
    </location>
</feature>
<dbReference type="AlphaFoldDB" id="A0A5Q0GVI5"/>
<evidence type="ECO:0000256" key="4">
    <source>
        <dbReference type="PROSITE-ProRule" id="PRU00335"/>
    </source>
</evidence>
<keyword evidence="2 4" id="KW-0238">DNA-binding</keyword>
<accession>A0A5Q0GVI5</accession>
<feature type="compositionally biased region" description="Basic residues" evidence="5">
    <location>
        <begin position="84"/>
        <end position="98"/>
    </location>
</feature>
<dbReference type="EMBL" id="CP034550">
    <property type="protein sequence ID" value="QFZ18126.1"/>
    <property type="molecule type" value="Genomic_DNA"/>
</dbReference>
<dbReference type="SUPFAM" id="SSF48498">
    <property type="entry name" value="Tetracyclin repressor-like, C-terminal domain"/>
    <property type="match status" value="1"/>
</dbReference>
<dbReference type="OrthoDB" id="3237195at2"/>
<evidence type="ECO:0000313" key="8">
    <source>
        <dbReference type="Proteomes" id="UP000325787"/>
    </source>
</evidence>
<dbReference type="InterPro" id="IPR023772">
    <property type="entry name" value="DNA-bd_HTH_TetR-type_CS"/>
</dbReference>
<feature type="DNA-binding region" description="H-T-H motif" evidence="4">
    <location>
        <begin position="130"/>
        <end position="149"/>
    </location>
</feature>
<dbReference type="PANTHER" id="PTHR30055:SF234">
    <property type="entry name" value="HTH-TYPE TRANSCRIPTIONAL REGULATOR BETI"/>
    <property type="match status" value="1"/>
</dbReference>
<dbReference type="InterPro" id="IPR009057">
    <property type="entry name" value="Homeodomain-like_sf"/>
</dbReference>
<dbReference type="InterPro" id="IPR050109">
    <property type="entry name" value="HTH-type_TetR-like_transc_reg"/>
</dbReference>
<dbReference type="InterPro" id="IPR001647">
    <property type="entry name" value="HTH_TetR"/>
</dbReference>
<evidence type="ECO:0000256" key="3">
    <source>
        <dbReference type="ARBA" id="ARBA00023163"/>
    </source>
</evidence>
<feature type="compositionally biased region" description="Basic and acidic residues" evidence="5">
    <location>
        <begin position="1"/>
        <end position="19"/>
    </location>
</feature>
<evidence type="ECO:0000256" key="5">
    <source>
        <dbReference type="SAM" id="MobiDB-lite"/>
    </source>
</evidence>
<dbReference type="SUPFAM" id="SSF46689">
    <property type="entry name" value="Homeodomain-like"/>
    <property type="match status" value="1"/>
</dbReference>
<dbReference type="PRINTS" id="PR00455">
    <property type="entry name" value="HTHTETR"/>
</dbReference>
<protein>
    <submittedName>
        <fullName evidence="7">TetR/AcrR family transcriptional regulator</fullName>
    </submittedName>
</protein>
<dbReference type="Proteomes" id="UP000325787">
    <property type="component" value="Chromosome"/>
</dbReference>
<evidence type="ECO:0000256" key="2">
    <source>
        <dbReference type="ARBA" id="ARBA00023125"/>
    </source>
</evidence>
<dbReference type="GO" id="GO:0000976">
    <property type="term" value="F:transcription cis-regulatory region binding"/>
    <property type="evidence" value="ECO:0007669"/>
    <property type="project" value="TreeGrafter"/>
</dbReference>
<organism evidence="7 8">
    <name type="scientific">Saccharothrix syringae</name>
    <name type="common">Nocardiopsis syringae</name>
    <dbReference type="NCBI Taxonomy" id="103733"/>
    <lineage>
        <taxon>Bacteria</taxon>
        <taxon>Bacillati</taxon>
        <taxon>Actinomycetota</taxon>
        <taxon>Actinomycetes</taxon>
        <taxon>Pseudonocardiales</taxon>
        <taxon>Pseudonocardiaceae</taxon>
        <taxon>Saccharothrix</taxon>
    </lineage>
</organism>
<reference evidence="8" key="1">
    <citation type="journal article" date="2021" name="Curr. Microbiol.">
        <title>Complete genome of nocamycin-producing strain Saccharothrix syringae NRRL B-16468 reveals the biosynthetic potential for secondary metabolites.</title>
        <authorList>
            <person name="Mo X."/>
            <person name="Yang S."/>
        </authorList>
    </citation>
    <scope>NUCLEOTIDE SEQUENCE [LARGE SCALE GENOMIC DNA]</scope>
    <source>
        <strain evidence="8">ATCC 51364 / DSM 43886 / JCM 6844 / KCTC 9398 / NBRC 14523 / NRRL B-16468 / INA 2240</strain>
    </source>
</reference>
<sequence length="298" mass="32167">MTIAGDRRRPPGTAEERCRRAGRSPTDQRTPAGAAPRARVDPARPRHPAARGVGQCERHPRGGLPLGARQAHPRSVLAGVARPGARHPGARAGAGRRGRPLDPQTAVTTRDELLAAAAEVFERDGYVRATVDDVCLRVGVTKGALYGHFSSKKALAVALVEAHALDWARARERLLRVHRSPLQVLVDLGYAAEHAAVRRLLFQSPVCDEVAERQVAQWRSTVHDLLRGAAARGELRADADLPASTEGIVSELVGVHLVAMAVDAADAAARGLDRVWRSWLPAIVRPEVWARLRLGPPR</sequence>
<evidence type="ECO:0000259" key="6">
    <source>
        <dbReference type="PROSITE" id="PS50977"/>
    </source>
</evidence>